<dbReference type="Gene3D" id="3.20.20.70">
    <property type="entry name" value="Aldolase class I"/>
    <property type="match status" value="1"/>
</dbReference>
<evidence type="ECO:0000256" key="1">
    <source>
        <dbReference type="ARBA" id="ARBA00022630"/>
    </source>
</evidence>
<keyword evidence="2" id="KW-0288">FMN</keyword>
<sequence>MPAASRARERGPGREPEVEPHAHQRLILTSGEDRASAVRYRRGVESTSTAGAQSPLATPFTRHAGVEVPLICGPMYPCSNPELVAAVSEAGGLGVFQPISLTYVHGHEYRAGLRLMRRLTSKPIGMNALIEQSSKRYHARMQEWIDIALEEGVRFFITSLGNPRWVVEKVHAVGGVVYHDVTERKWAQKGRDGGVDGLIAVNNRAGGHAGAKSLEALHAELADLGLPIVCAGGVGSEQRFVEALDAGYAGVQMGTRFIATDECRAAEPYKRAIVEADADDIVLSERLSGIPVSVINTPYIQSVGLKAGPLARWMLRGRRTKHWMRTIYALKSIWQLKRASLDESGSKDFWQAGKSVAGIDAVEPAGEIVRRFAAAARARP</sequence>
<keyword evidence="5" id="KW-0503">Monooxygenase</keyword>
<dbReference type="EMBL" id="CP036287">
    <property type="protein sequence ID" value="QDU65222.1"/>
    <property type="molecule type" value="Genomic_DNA"/>
</dbReference>
<feature type="compositionally biased region" description="Basic and acidic residues" evidence="4">
    <location>
        <begin position="1"/>
        <end position="22"/>
    </location>
</feature>
<proteinExistence type="predicted"/>
<dbReference type="CDD" id="cd04730">
    <property type="entry name" value="NPD_like"/>
    <property type="match status" value="1"/>
</dbReference>
<name>A0A518BE23_9BACT</name>
<evidence type="ECO:0000313" key="5">
    <source>
        <dbReference type="EMBL" id="QDU65222.1"/>
    </source>
</evidence>
<dbReference type="InterPro" id="IPR013785">
    <property type="entry name" value="Aldolase_TIM"/>
</dbReference>
<gene>
    <name evidence="5" type="ORF">Pla133_02860</name>
</gene>
<accession>A0A518BE23</accession>
<evidence type="ECO:0000313" key="6">
    <source>
        <dbReference type="Proteomes" id="UP000316921"/>
    </source>
</evidence>
<dbReference type="Proteomes" id="UP000316921">
    <property type="component" value="Chromosome"/>
</dbReference>
<dbReference type="KEGG" id="pbap:Pla133_02860"/>
<dbReference type="Pfam" id="PF03060">
    <property type="entry name" value="NMO"/>
    <property type="match status" value="1"/>
</dbReference>
<dbReference type="GO" id="GO:0018580">
    <property type="term" value="F:nitronate monooxygenase activity"/>
    <property type="evidence" value="ECO:0007669"/>
    <property type="project" value="UniProtKB-EC"/>
</dbReference>
<keyword evidence="6" id="KW-1185">Reference proteome</keyword>
<dbReference type="AlphaFoldDB" id="A0A518BE23"/>
<dbReference type="PANTHER" id="PTHR32332">
    <property type="entry name" value="2-NITROPROPANE DIOXYGENASE"/>
    <property type="match status" value="1"/>
</dbReference>
<dbReference type="SUPFAM" id="SSF51412">
    <property type="entry name" value="Inosine monophosphate dehydrogenase (IMPDH)"/>
    <property type="match status" value="1"/>
</dbReference>
<evidence type="ECO:0000256" key="3">
    <source>
        <dbReference type="ARBA" id="ARBA00023002"/>
    </source>
</evidence>
<protein>
    <submittedName>
        <fullName evidence="5">Nitronate monooxygenase</fullName>
        <ecNumber evidence="5">1.13.12.16</ecNumber>
    </submittedName>
</protein>
<dbReference type="PANTHER" id="PTHR32332:SF20">
    <property type="entry name" value="2-NITROPROPANE DIOXYGENASE-LIKE PROTEIN"/>
    <property type="match status" value="1"/>
</dbReference>
<keyword evidence="3 5" id="KW-0560">Oxidoreductase</keyword>
<evidence type="ECO:0000256" key="2">
    <source>
        <dbReference type="ARBA" id="ARBA00022643"/>
    </source>
</evidence>
<evidence type="ECO:0000256" key="4">
    <source>
        <dbReference type="SAM" id="MobiDB-lite"/>
    </source>
</evidence>
<dbReference type="InterPro" id="IPR004136">
    <property type="entry name" value="NMO"/>
</dbReference>
<reference evidence="5 6" key="1">
    <citation type="submission" date="2019-02" db="EMBL/GenBank/DDBJ databases">
        <title>Deep-cultivation of Planctomycetes and their phenomic and genomic characterization uncovers novel biology.</title>
        <authorList>
            <person name="Wiegand S."/>
            <person name="Jogler M."/>
            <person name="Boedeker C."/>
            <person name="Pinto D."/>
            <person name="Vollmers J."/>
            <person name="Rivas-Marin E."/>
            <person name="Kohn T."/>
            <person name="Peeters S.H."/>
            <person name="Heuer A."/>
            <person name="Rast P."/>
            <person name="Oberbeckmann S."/>
            <person name="Bunk B."/>
            <person name="Jeske O."/>
            <person name="Meyerdierks A."/>
            <person name="Storesund J.E."/>
            <person name="Kallscheuer N."/>
            <person name="Luecker S."/>
            <person name="Lage O.M."/>
            <person name="Pohl T."/>
            <person name="Merkel B.J."/>
            <person name="Hornburger P."/>
            <person name="Mueller R.-W."/>
            <person name="Bruemmer F."/>
            <person name="Labrenz M."/>
            <person name="Spormann A.M."/>
            <person name="Op den Camp H."/>
            <person name="Overmann J."/>
            <person name="Amann R."/>
            <person name="Jetten M.S.M."/>
            <person name="Mascher T."/>
            <person name="Medema M.H."/>
            <person name="Devos D.P."/>
            <person name="Kaster A.-K."/>
            <person name="Ovreas L."/>
            <person name="Rohde M."/>
            <person name="Galperin M.Y."/>
            <person name="Jogler C."/>
        </authorList>
    </citation>
    <scope>NUCLEOTIDE SEQUENCE [LARGE SCALE GENOMIC DNA]</scope>
    <source>
        <strain evidence="5 6">Pla133</strain>
    </source>
</reference>
<feature type="region of interest" description="Disordered" evidence="4">
    <location>
        <begin position="1"/>
        <end position="30"/>
    </location>
</feature>
<keyword evidence="1" id="KW-0285">Flavoprotein</keyword>
<organism evidence="5 6">
    <name type="scientific">Engelhardtia mirabilis</name>
    <dbReference type="NCBI Taxonomy" id="2528011"/>
    <lineage>
        <taxon>Bacteria</taxon>
        <taxon>Pseudomonadati</taxon>
        <taxon>Planctomycetota</taxon>
        <taxon>Planctomycetia</taxon>
        <taxon>Planctomycetia incertae sedis</taxon>
        <taxon>Engelhardtia</taxon>
    </lineage>
</organism>
<dbReference type="EC" id="1.13.12.16" evidence="5"/>